<reference evidence="6" key="1">
    <citation type="submission" date="2016-10" db="EMBL/GenBank/DDBJ databases">
        <authorList>
            <person name="Varghese N."/>
            <person name="Submissions S."/>
        </authorList>
    </citation>
    <scope>NUCLEOTIDE SEQUENCE [LARGE SCALE GENOMIC DNA]</scope>
    <source>
        <strain evidence="6">ATCC 25963</strain>
    </source>
</reference>
<feature type="domain" description="DUF2786" evidence="3">
    <location>
        <begin position="125"/>
        <end position="162"/>
    </location>
</feature>
<dbReference type="Pfam" id="PF10979">
    <property type="entry name" value="DUF2786"/>
    <property type="match status" value="1"/>
</dbReference>
<evidence type="ECO:0000313" key="6">
    <source>
        <dbReference type="Proteomes" id="UP000199400"/>
    </source>
</evidence>
<evidence type="ECO:0000259" key="3">
    <source>
        <dbReference type="Pfam" id="PF10979"/>
    </source>
</evidence>
<name>A0A1I2BK89_9BACT</name>
<evidence type="ECO:0000259" key="2">
    <source>
        <dbReference type="Pfam" id="PF10263"/>
    </source>
</evidence>
<sequence>MVSLHETLHRPWLTELLRSWHEFNKRHLGGALRPPVLQIDLSTARLGHWQRDTRTLSLAHDHLLSHRWDDVLDTLKHEMAHQYVDEVLGGDVRPHGPQFARACALLEIRPDATGSPRASDDPAARVLKRVQKLLALATSANRHEAEAAMAAANTLLLRYNLDLPQDGPPRDYEARRLGDSAAAIALEAKLISSILSEFFFVECIWVTTYNARRLRHERVLEVLGTAENLEMAAYVHDFLHASTKRLWEQAKKDMDLPANRRREFSAGLLTGFRDKLRGERQRNEEQGLVWLGDADLDRYLRSRHPYIRSMGSAAVHRGRAHAAGRAAGEGLTLHKPVREHQSRGLSLPRGRDD</sequence>
<keyword evidence="6" id="KW-1185">Reference proteome</keyword>
<dbReference type="InterPro" id="IPR006640">
    <property type="entry name" value="SprT-like_domain"/>
</dbReference>
<dbReference type="RefSeq" id="WP_096326310.1">
    <property type="nucleotide sequence ID" value="NZ_FOMX01000015.1"/>
</dbReference>
<dbReference type="Pfam" id="PF23771">
    <property type="entry name" value="DUF7168"/>
    <property type="match status" value="1"/>
</dbReference>
<organism evidence="5 6">
    <name type="scientific">Nannocystis exedens</name>
    <dbReference type="NCBI Taxonomy" id="54"/>
    <lineage>
        <taxon>Bacteria</taxon>
        <taxon>Pseudomonadati</taxon>
        <taxon>Myxococcota</taxon>
        <taxon>Polyangia</taxon>
        <taxon>Nannocystales</taxon>
        <taxon>Nannocystaceae</taxon>
        <taxon>Nannocystis</taxon>
    </lineage>
</organism>
<dbReference type="Proteomes" id="UP000199400">
    <property type="component" value="Unassembled WGS sequence"/>
</dbReference>
<gene>
    <name evidence="5" type="ORF">SAMN02745121_04729</name>
</gene>
<feature type="region of interest" description="Disordered" evidence="1">
    <location>
        <begin position="319"/>
        <end position="353"/>
    </location>
</feature>
<dbReference type="InterPro" id="IPR024498">
    <property type="entry name" value="DUF2786"/>
</dbReference>
<proteinExistence type="predicted"/>
<feature type="domain" description="DUF7168" evidence="4">
    <location>
        <begin position="190"/>
        <end position="305"/>
    </location>
</feature>
<dbReference type="Pfam" id="PF10263">
    <property type="entry name" value="SprT-like"/>
    <property type="match status" value="1"/>
</dbReference>
<accession>A0A1I2BK89</accession>
<dbReference type="InterPro" id="IPR055592">
    <property type="entry name" value="DUF7168"/>
</dbReference>
<dbReference type="OrthoDB" id="249404at2"/>
<evidence type="ECO:0000313" key="5">
    <source>
        <dbReference type="EMBL" id="SFE56586.1"/>
    </source>
</evidence>
<dbReference type="GO" id="GO:0006950">
    <property type="term" value="P:response to stress"/>
    <property type="evidence" value="ECO:0007669"/>
    <property type="project" value="UniProtKB-ARBA"/>
</dbReference>
<evidence type="ECO:0000259" key="4">
    <source>
        <dbReference type="Pfam" id="PF23771"/>
    </source>
</evidence>
<evidence type="ECO:0000256" key="1">
    <source>
        <dbReference type="SAM" id="MobiDB-lite"/>
    </source>
</evidence>
<protein>
    <submittedName>
        <fullName evidence="5">SprT-like family protein</fullName>
    </submittedName>
</protein>
<feature type="domain" description="SprT-like" evidence="2">
    <location>
        <begin position="22"/>
        <end position="104"/>
    </location>
</feature>
<dbReference type="AlphaFoldDB" id="A0A1I2BK89"/>
<dbReference type="EMBL" id="FOMX01000015">
    <property type="protein sequence ID" value="SFE56586.1"/>
    <property type="molecule type" value="Genomic_DNA"/>
</dbReference>
<dbReference type="STRING" id="54.SAMN02745121_04729"/>